<proteinExistence type="predicted"/>
<organism evidence="2 3">
    <name type="scientific">Rhabdonatronobacter sediminivivens</name>
    <dbReference type="NCBI Taxonomy" id="2743469"/>
    <lineage>
        <taxon>Bacteria</taxon>
        <taxon>Pseudomonadati</taxon>
        <taxon>Pseudomonadota</taxon>
        <taxon>Alphaproteobacteria</taxon>
        <taxon>Rhodobacterales</taxon>
        <taxon>Paracoccaceae</taxon>
        <taxon>Rhabdonatronobacter</taxon>
    </lineage>
</organism>
<gene>
    <name evidence="2" type="ORF">HUK65_17920</name>
</gene>
<dbReference type="GO" id="GO:0004386">
    <property type="term" value="F:helicase activity"/>
    <property type="evidence" value="ECO:0007669"/>
    <property type="project" value="UniProtKB-KW"/>
</dbReference>
<sequence>MAQVPSVSVKYAANGSSTKSNELGMRAMQVKAYEKRGEQYLLIKSPPASGKSRALMFIALDKLHNQGLRQAIVVVPEKSIGSSFNDEPLSKYGFWTDWTVQPQWNLCNAPGGDDGKVGAVGKFLASNDKVLVCTHATFRFAVDKFGIEAFDDRLIAVDEFHHVSANPDNKLGTHLGALVARDKVHLVAMTGSYFRGDAEAVLSPEDEAKFDTVTYTYYEQLNGYRYLKSLDIGYFFYSGSYADDILKVLDPTEKTILHIPNVNSRESTKDKHREVEHIIDALGDWQGTDPATGFQLVKTPEGRVLRIADLVDDEPAKRDKVSAALKDPAQKNNRDHVDIIIALGMAKEGFDWIWCEHALTVGYRASLTEIVQIIGRATRDAEGKTRARFTNLIAEPDAAAEAVTEAVNDTLKAIAASLLMEQVLAPRFNFTPKTVKSGPVEGFDYGEGGYDPSKENVGFNEASGQFQIEIKGLVAPKSKEAKRICQEDLNEVITAFVQDKTTIERGLFDEELVPEELTQVRMGKIVGAKFPELDAEDQEAVRQHAIAALNLTQKAKEIALSSGDDTQPTANTALIDGVRKFAMDVRELDIDLIDRINPFGEAYSILAKTMSEESLRQVQAVISAKKVQLSPDEARDLAKRAVKFKQERGRLPSITSADPWEKKMAEGVAYLARMKQEAANG</sequence>
<dbReference type="Gene3D" id="3.40.50.300">
    <property type="entry name" value="P-loop containing nucleotide triphosphate hydrolases"/>
    <property type="match status" value="2"/>
</dbReference>
<accession>A0A7Z0I3M8</accession>
<keyword evidence="2" id="KW-0378">Hydrolase</keyword>
<protein>
    <submittedName>
        <fullName evidence="2">DEAD/DEAH box helicase</fullName>
    </submittedName>
</protein>
<dbReference type="InterPro" id="IPR027417">
    <property type="entry name" value="P-loop_NTPase"/>
</dbReference>
<keyword evidence="2" id="KW-0067">ATP-binding</keyword>
<dbReference type="Pfam" id="PF09373">
    <property type="entry name" value="PMBR"/>
    <property type="match status" value="1"/>
</dbReference>
<dbReference type="PROSITE" id="PS51192">
    <property type="entry name" value="HELICASE_ATP_BIND_1"/>
    <property type="match status" value="1"/>
</dbReference>
<keyword evidence="2" id="KW-0347">Helicase</keyword>
<feature type="domain" description="Helicase ATP-binding" evidence="1">
    <location>
        <begin position="32"/>
        <end position="211"/>
    </location>
</feature>
<dbReference type="Proteomes" id="UP000529417">
    <property type="component" value="Unassembled WGS sequence"/>
</dbReference>
<evidence type="ECO:0000313" key="2">
    <source>
        <dbReference type="EMBL" id="NYS26837.1"/>
    </source>
</evidence>
<dbReference type="AlphaFoldDB" id="A0A7Z0I3M8"/>
<dbReference type="SUPFAM" id="SSF52540">
    <property type="entry name" value="P-loop containing nucleoside triphosphate hydrolases"/>
    <property type="match status" value="1"/>
</dbReference>
<dbReference type="RefSeq" id="WP_179907631.1">
    <property type="nucleotide sequence ID" value="NZ_JACBXS010000084.1"/>
</dbReference>
<dbReference type="SMART" id="SM00487">
    <property type="entry name" value="DEXDc"/>
    <property type="match status" value="1"/>
</dbReference>
<comment type="caution">
    <text evidence="2">The sequence shown here is derived from an EMBL/GenBank/DDBJ whole genome shotgun (WGS) entry which is preliminary data.</text>
</comment>
<keyword evidence="3" id="KW-1185">Reference proteome</keyword>
<reference evidence="2 3" key="1">
    <citation type="journal article" date="2000" name="Arch. Microbiol.">
        <title>Rhodobaca bogoriensis gen. nov. and sp. nov., an alkaliphilic purple nonsulfur bacterium from African Rift Valley soda lakes.</title>
        <authorList>
            <person name="Milford A.D."/>
            <person name="Achenbach L.A."/>
            <person name="Jung D.O."/>
            <person name="Madigan M.T."/>
        </authorList>
    </citation>
    <scope>NUCLEOTIDE SEQUENCE [LARGE SCALE GENOMIC DNA]</scope>
    <source>
        <strain evidence="2 3">2376</strain>
    </source>
</reference>
<evidence type="ECO:0000259" key="1">
    <source>
        <dbReference type="PROSITE" id="PS51192"/>
    </source>
</evidence>
<dbReference type="InterPro" id="IPR018975">
    <property type="entry name" value="Pseudomurein-binding_repeat"/>
</dbReference>
<dbReference type="InterPro" id="IPR014001">
    <property type="entry name" value="Helicase_ATP-bd"/>
</dbReference>
<dbReference type="EMBL" id="JACBXS010000084">
    <property type="protein sequence ID" value="NYS26837.1"/>
    <property type="molecule type" value="Genomic_DNA"/>
</dbReference>
<keyword evidence="2" id="KW-0547">Nucleotide-binding</keyword>
<name>A0A7Z0I3M8_9RHOB</name>
<evidence type="ECO:0000313" key="3">
    <source>
        <dbReference type="Proteomes" id="UP000529417"/>
    </source>
</evidence>